<accession>A0A8H5D663</accession>
<dbReference type="Proteomes" id="UP000559027">
    <property type="component" value="Unassembled WGS sequence"/>
</dbReference>
<dbReference type="SUPFAM" id="SSF81301">
    <property type="entry name" value="Nucleotidyltransferase"/>
    <property type="match status" value="1"/>
</dbReference>
<dbReference type="GO" id="GO:0031123">
    <property type="term" value="P:RNA 3'-end processing"/>
    <property type="evidence" value="ECO:0007669"/>
    <property type="project" value="TreeGrafter"/>
</dbReference>
<dbReference type="GO" id="GO:0010605">
    <property type="term" value="P:negative regulation of macromolecule metabolic process"/>
    <property type="evidence" value="ECO:0007669"/>
    <property type="project" value="UniProtKB-ARBA"/>
</dbReference>
<dbReference type="PANTHER" id="PTHR12271:SF40">
    <property type="entry name" value="POLY(A) RNA POLYMERASE GLD2"/>
    <property type="match status" value="1"/>
</dbReference>
<dbReference type="EMBL" id="JAACJO010000009">
    <property type="protein sequence ID" value="KAF5353874.1"/>
    <property type="molecule type" value="Genomic_DNA"/>
</dbReference>
<dbReference type="OrthoDB" id="2274644at2759"/>
<dbReference type="GO" id="GO:0016779">
    <property type="term" value="F:nucleotidyltransferase activity"/>
    <property type="evidence" value="ECO:0007669"/>
    <property type="project" value="UniProtKB-ARBA"/>
</dbReference>
<dbReference type="PANTHER" id="PTHR12271">
    <property type="entry name" value="POLY A POLYMERASE CID PAP -RELATED"/>
    <property type="match status" value="1"/>
</dbReference>
<evidence type="ECO:0000256" key="1">
    <source>
        <dbReference type="SAM" id="MobiDB-lite"/>
    </source>
</evidence>
<comment type="caution">
    <text evidence="3">The sequence shown here is derived from an EMBL/GenBank/DDBJ whole genome shotgun (WGS) entry which is preliminary data.</text>
</comment>
<feature type="region of interest" description="Disordered" evidence="1">
    <location>
        <begin position="389"/>
        <end position="416"/>
    </location>
</feature>
<gene>
    <name evidence="3" type="ORF">D9756_007303</name>
</gene>
<name>A0A8H5D663_9AGAR</name>
<feature type="domain" description="Poly(A) RNA polymerase mitochondrial-like central palm" evidence="2">
    <location>
        <begin position="112"/>
        <end position="233"/>
    </location>
</feature>
<protein>
    <recommendedName>
        <fullName evidence="2">Poly(A) RNA polymerase mitochondrial-like central palm domain-containing protein</fullName>
    </recommendedName>
</protein>
<evidence type="ECO:0000313" key="4">
    <source>
        <dbReference type="Proteomes" id="UP000559027"/>
    </source>
</evidence>
<reference evidence="3 4" key="1">
    <citation type="journal article" date="2020" name="ISME J.">
        <title>Uncovering the hidden diversity of litter-decomposition mechanisms in mushroom-forming fungi.</title>
        <authorList>
            <person name="Floudas D."/>
            <person name="Bentzer J."/>
            <person name="Ahren D."/>
            <person name="Johansson T."/>
            <person name="Persson P."/>
            <person name="Tunlid A."/>
        </authorList>
    </citation>
    <scope>NUCLEOTIDE SEQUENCE [LARGE SCALE GENOMIC DNA]</scope>
    <source>
        <strain evidence="3 4">CBS 146.42</strain>
    </source>
</reference>
<sequence>MDSLLCKVLFDNLPNRDKQNLYFQIDVTRIFVACMYPTALRRALGALRDAPPPIPVLPQKPLPVKNSALKVRKSLEKTIPKNSRNVGKFERSMERQVFAPGHERHNPAQRGRIGLLWRVRTLINEHFGSTYRVDTFGSSKYGGVLPNSDMDLIVLDNSRRLGFDPVDKKLPKIYNMRRLASALRKGGFIRVKAIPSATVPIVKFQDKETGIECDINVNEQPGYWNSVMIREYGKLSPYLIPLLKAIKLWAKPLGLNSPSPEKPRQLVTFSSYSYALMTIAFLQREQLLPNLQANLDGMQKHLFMNRKPLHLCDLRFNSKGSPMPGNDSTNLIALMAAWFEFWGSFDPTQHMVDIRLGGILPRIMAPLDSEPLRQETQVEVKVLESEDLIPSPLNQPDQEIPPEFPSQKGGLKNTEASETSLALDQEPFKPTSSVHMDELPYNPQALQRWEHHTFCLIDPFIRIRNVGTNITGGVFEHFQEECRRARAELRRRQF</sequence>
<organism evidence="3 4">
    <name type="scientific">Leucocoprinus leucothites</name>
    <dbReference type="NCBI Taxonomy" id="201217"/>
    <lineage>
        <taxon>Eukaryota</taxon>
        <taxon>Fungi</taxon>
        <taxon>Dikarya</taxon>
        <taxon>Basidiomycota</taxon>
        <taxon>Agaricomycotina</taxon>
        <taxon>Agaricomycetes</taxon>
        <taxon>Agaricomycetidae</taxon>
        <taxon>Agaricales</taxon>
        <taxon>Agaricineae</taxon>
        <taxon>Agaricaceae</taxon>
        <taxon>Leucocoprinus</taxon>
    </lineage>
</organism>
<dbReference type="Gene3D" id="3.30.460.10">
    <property type="entry name" value="Beta Polymerase, domain 2"/>
    <property type="match status" value="1"/>
</dbReference>
<dbReference type="AlphaFoldDB" id="A0A8H5D663"/>
<dbReference type="InterPro" id="IPR054708">
    <property type="entry name" value="MTPAP-like_central"/>
</dbReference>
<keyword evidence="4" id="KW-1185">Reference proteome</keyword>
<proteinExistence type="predicted"/>
<dbReference type="InterPro" id="IPR043519">
    <property type="entry name" value="NT_sf"/>
</dbReference>
<dbReference type="Gene3D" id="1.10.1410.10">
    <property type="match status" value="1"/>
</dbReference>
<evidence type="ECO:0000259" key="2">
    <source>
        <dbReference type="Pfam" id="PF22600"/>
    </source>
</evidence>
<dbReference type="SUPFAM" id="SSF81631">
    <property type="entry name" value="PAP/OAS1 substrate-binding domain"/>
    <property type="match status" value="1"/>
</dbReference>
<dbReference type="Pfam" id="PF22600">
    <property type="entry name" value="MTPAP-like_central"/>
    <property type="match status" value="1"/>
</dbReference>
<evidence type="ECO:0000313" key="3">
    <source>
        <dbReference type="EMBL" id="KAF5353874.1"/>
    </source>
</evidence>
<dbReference type="CDD" id="cd05402">
    <property type="entry name" value="NT_PAP_TUTase"/>
    <property type="match status" value="1"/>
</dbReference>